<dbReference type="Proteomes" id="UP001159363">
    <property type="component" value="Chromosome 9"/>
</dbReference>
<comment type="caution">
    <text evidence="1">The sequence shown here is derived from an EMBL/GenBank/DDBJ whole genome shotgun (WGS) entry which is preliminary data.</text>
</comment>
<proteinExistence type="predicted"/>
<sequence>MPYQGEPGSMPGGVAPRFSSVRIVPDVPAGRRVFSGVSRFPLALLHAHLSSPSSAPSPNISTGYRISVTHGRQFSPAYSSKPYGQSRALGRELSVPGGYFPCGSREVLLWQAASWQLFEPLPNPSTSCHSSTGYVPRPPKFPAGAAASYINMSHHRHFPYRGSRNNCAGRGGGGRCYWLVALAHVLPPAEERCSWSTKRGRGGNEKHPNLPESQIKYAVLNRLACSPPPKSRRTGFNPRPGRRISACGNRVGQCHWSANFLGDLPFPRPFIPALLNTHLTLPSSALKTSLLRADQISSLTHSFQLTLTSYGALDYSPPTRWARVRIFTYENRAGICRCLAGFLGDLLFTPLFNYSDTPYSHHFTLIGSQDLGLLHKYKSVEYAVGSVEYAVGSVEYAVGSVEYAVGSA</sequence>
<gene>
    <name evidence="1" type="ORF">PR048_024281</name>
</gene>
<protein>
    <submittedName>
        <fullName evidence="1">Uncharacterized protein</fullName>
    </submittedName>
</protein>
<dbReference type="EMBL" id="JARBHB010000010">
    <property type="protein sequence ID" value="KAJ8873463.1"/>
    <property type="molecule type" value="Genomic_DNA"/>
</dbReference>
<name>A0ABQ9GN74_9NEOP</name>
<accession>A0ABQ9GN74</accession>
<reference evidence="1 2" key="1">
    <citation type="submission" date="2023-02" db="EMBL/GenBank/DDBJ databases">
        <title>LHISI_Scaffold_Assembly.</title>
        <authorList>
            <person name="Stuart O.P."/>
            <person name="Cleave R."/>
            <person name="Magrath M.J.L."/>
            <person name="Mikheyev A.S."/>
        </authorList>
    </citation>
    <scope>NUCLEOTIDE SEQUENCE [LARGE SCALE GENOMIC DNA]</scope>
    <source>
        <strain evidence="1">Daus_M_001</strain>
        <tissue evidence="1">Leg muscle</tissue>
    </source>
</reference>
<evidence type="ECO:0000313" key="1">
    <source>
        <dbReference type="EMBL" id="KAJ8873463.1"/>
    </source>
</evidence>
<evidence type="ECO:0000313" key="2">
    <source>
        <dbReference type="Proteomes" id="UP001159363"/>
    </source>
</evidence>
<organism evidence="1 2">
    <name type="scientific">Dryococelus australis</name>
    <dbReference type="NCBI Taxonomy" id="614101"/>
    <lineage>
        <taxon>Eukaryota</taxon>
        <taxon>Metazoa</taxon>
        <taxon>Ecdysozoa</taxon>
        <taxon>Arthropoda</taxon>
        <taxon>Hexapoda</taxon>
        <taxon>Insecta</taxon>
        <taxon>Pterygota</taxon>
        <taxon>Neoptera</taxon>
        <taxon>Polyneoptera</taxon>
        <taxon>Phasmatodea</taxon>
        <taxon>Verophasmatodea</taxon>
        <taxon>Anareolatae</taxon>
        <taxon>Phasmatidae</taxon>
        <taxon>Eurycanthinae</taxon>
        <taxon>Dryococelus</taxon>
    </lineage>
</organism>
<keyword evidence="2" id="KW-1185">Reference proteome</keyword>